<keyword evidence="2" id="KW-0732">Signal</keyword>
<keyword evidence="3" id="KW-1185">Reference proteome</keyword>
<organism evidence="3 4">
    <name type="scientific">Romanomermis culicivorax</name>
    <name type="common">Nematode worm</name>
    <dbReference type="NCBI Taxonomy" id="13658"/>
    <lineage>
        <taxon>Eukaryota</taxon>
        <taxon>Metazoa</taxon>
        <taxon>Ecdysozoa</taxon>
        <taxon>Nematoda</taxon>
        <taxon>Enoplea</taxon>
        <taxon>Dorylaimia</taxon>
        <taxon>Mermithida</taxon>
        <taxon>Mermithoidea</taxon>
        <taxon>Mermithidae</taxon>
        <taxon>Romanomermis</taxon>
    </lineage>
</organism>
<feature type="signal peptide" evidence="2">
    <location>
        <begin position="1"/>
        <end position="20"/>
    </location>
</feature>
<reference evidence="4" key="1">
    <citation type="submission" date="2022-11" db="UniProtKB">
        <authorList>
            <consortium name="WormBaseParasite"/>
        </authorList>
    </citation>
    <scope>IDENTIFICATION</scope>
</reference>
<proteinExistence type="predicted"/>
<dbReference type="AlphaFoldDB" id="A0A915I395"/>
<feature type="region of interest" description="Disordered" evidence="1">
    <location>
        <begin position="158"/>
        <end position="183"/>
    </location>
</feature>
<protein>
    <submittedName>
        <fullName evidence="4">Uncharacterized protein</fullName>
    </submittedName>
</protein>
<evidence type="ECO:0000256" key="2">
    <source>
        <dbReference type="SAM" id="SignalP"/>
    </source>
</evidence>
<evidence type="ECO:0000313" key="4">
    <source>
        <dbReference type="WBParaSite" id="nRc.2.0.1.t08201-RA"/>
    </source>
</evidence>
<accession>A0A915I395</accession>
<name>A0A915I395_ROMCU</name>
<dbReference type="WBParaSite" id="nRc.2.0.1.t08201-RA">
    <property type="protein sequence ID" value="nRc.2.0.1.t08201-RA"/>
    <property type="gene ID" value="nRc.2.0.1.g08201"/>
</dbReference>
<evidence type="ECO:0000313" key="3">
    <source>
        <dbReference type="Proteomes" id="UP000887565"/>
    </source>
</evidence>
<feature type="chain" id="PRO_5037919097" evidence="2">
    <location>
        <begin position="21"/>
        <end position="183"/>
    </location>
</feature>
<dbReference type="Proteomes" id="UP000887565">
    <property type="component" value="Unplaced"/>
</dbReference>
<evidence type="ECO:0000256" key="1">
    <source>
        <dbReference type="SAM" id="MobiDB-lite"/>
    </source>
</evidence>
<sequence length="183" mass="20330">MYQKVFISLIIIKFFYVSVAYDCQICQEIGKSCTGPTQSGCEYCAKMIGMVRDPSKVTPFVQAFISKSLLKNGQISDLVNKTVVSKLCTNEKLLALAGEKAEVGCKSINRFGLVGRSCLCKGDCVYPLQICPNSDDIRCVEAIEQRTNESRRNVEDFVVRPSSPRTTEYEASSPGLRNTRRTS</sequence>